<accession>A0A127M6F4</accession>
<name>A0A127M6F4_9GAMM</name>
<dbReference type="SUPFAM" id="SSF53756">
    <property type="entry name" value="UDP-Glycosyltransferase/glycogen phosphorylase"/>
    <property type="match status" value="1"/>
</dbReference>
<reference evidence="1 2" key="1">
    <citation type="submission" date="2015-12" db="EMBL/GenBank/DDBJ databases">
        <authorList>
            <person name="Shamseldin A."/>
            <person name="Moawad H."/>
            <person name="Abd El-Rahim W.M."/>
            <person name="Sadowsky M.J."/>
        </authorList>
    </citation>
    <scope>NUCLEOTIDE SEQUENCE [LARGE SCALE GENOMIC DNA]</scope>
    <source>
        <strain evidence="1 2">SM2</strain>
    </source>
</reference>
<protein>
    <submittedName>
        <fullName evidence="1">Glycosyltransferase</fullName>
    </submittedName>
</protein>
<dbReference type="GO" id="GO:0016740">
    <property type="term" value="F:transferase activity"/>
    <property type="evidence" value="ECO:0007669"/>
    <property type="project" value="UniProtKB-KW"/>
</dbReference>
<dbReference type="AlphaFoldDB" id="A0A127M6F4"/>
<keyword evidence="1" id="KW-0808">Transferase</keyword>
<organism evidence="1 2">
    <name type="scientific">Zhongshania aliphaticivorans</name>
    <dbReference type="NCBI Taxonomy" id="1470434"/>
    <lineage>
        <taxon>Bacteria</taxon>
        <taxon>Pseudomonadati</taxon>
        <taxon>Pseudomonadota</taxon>
        <taxon>Gammaproteobacteria</taxon>
        <taxon>Cellvibrionales</taxon>
        <taxon>Spongiibacteraceae</taxon>
        <taxon>Zhongshania</taxon>
    </lineage>
</organism>
<gene>
    <name evidence="1" type="ORF">AZF00_11095</name>
</gene>
<dbReference type="Gene3D" id="3.40.50.2000">
    <property type="entry name" value="Glycogen Phosphorylase B"/>
    <property type="match status" value="1"/>
</dbReference>
<dbReference type="STRING" id="1470434.AZF00_11095"/>
<dbReference type="Pfam" id="PF13692">
    <property type="entry name" value="Glyco_trans_1_4"/>
    <property type="match status" value="1"/>
</dbReference>
<dbReference type="Proteomes" id="UP000074119">
    <property type="component" value="Chromosome"/>
</dbReference>
<dbReference type="EMBL" id="CP014544">
    <property type="protein sequence ID" value="AMO68809.1"/>
    <property type="molecule type" value="Genomic_DNA"/>
</dbReference>
<evidence type="ECO:0000313" key="1">
    <source>
        <dbReference type="EMBL" id="AMO68809.1"/>
    </source>
</evidence>
<evidence type="ECO:0000313" key="2">
    <source>
        <dbReference type="Proteomes" id="UP000074119"/>
    </source>
</evidence>
<proteinExistence type="predicted"/>
<sequence length="419" mass="47084">MGEFIALRVLIVGYVWPEPNSSAAGRRMLSLISALQSNGGEVHFVSAAVKGDHSVDLSALGVCAQQVALNCDSFDDYIGELRPELVIFDRFLMEEQFAWRVDRTCPEAVRILDSEDLHCLRQARHQALKQNRPLSRQDLVGELALREIAAIWRCDLTLVISEFEMALLQNTYGVPADLLHYLPLLSNFKAEQAAQWLPYEARQHCVVVGNFRHAPNWDAVQYLRSEIWPLIRRQLPRVECHIYGAYPPPKALQLHSDKLGFLVKGWADDADAVVEKARLCLAPLRFGAGQKGKLVAAMECGTPSVTTTIGAEAMHGDLAWNGSIIADSEQLAANFAAEAAALYQDPDRWATAQQQGRAILLRRFQADDYLPQFTRRVADLRQDVTGHRQKHFNGLMLRHHTIKSHQYMSQWIAAKNKDA</sequence>
<dbReference type="KEGG" id="zal:AZF00_11095"/>